<feature type="domain" description="Cyclic GMP-AMP synthase DncV-like nucleotidyltransferase" evidence="11">
    <location>
        <begin position="53"/>
        <end position="136"/>
    </location>
</feature>
<dbReference type="AlphaFoldDB" id="A0A839EPW4"/>
<comment type="caution">
    <text evidence="12">The sequence shown here is derived from an EMBL/GenBank/DDBJ whole genome shotgun (WGS) entry which is preliminary data.</text>
</comment>
<proteinExistence type="predicted"/>
<dbReference type="GO" id="GO:0009117">
    <property type="term" value="P:nucleotide metabolic process"/>
    <property type="evidence" value="ECO:0007669"/>
    <property type="project" value="UniProtKB-KW"/>
</dbReference>
<comment type="catalytic activity">
    <reaction evidence="10">
        <text>GTP + ATP = 3',3'-cGAMP + 2 diphosphate</text>
        <dbReference type="Rhea" id="RHEA:35647"/>
        <dbReference type="ChEBI" id="CHEBI:30616"/>
        <dbReference type="ChEBI" id="CHEBI:33019"/>
        <dbReference type="ChEBI" id="CHEBI:37565"/>
        <dbReference type="ChEBI" id="CHEBI:71501"/>
    </reaction>
    <physiologicalReaction direction="left-to-right" evidence="10">
        <dbReference type="Rhea" id="RHEA:35648"/>
    </physiologicalReaction>
</comment>
<evidence type="ECO:0000256" key="8">
    <source>
        <dbReference type="ARBA" id="ARBA00023118"/>
    </source>
</evidence>
<evidence type="ECO:0000256" key="7">
    <source>
        <dbReference type="ARBA" id="ARBA00023080"/>
    </source>
</evidence>
<dbReference type="GO" id="GO:0016779">
    <property type="term" value="F:nucleotidyltransferase activity"/>
    <property type="evidence" value="ECO:0007669"/>
    <property type="project" value="UniProtKB-KW"/>
</dbReference>
<protein>
    <recommendedName>
        <fullName evidence="9">Cyclic GMP-AMP synthase</fullName>
    </recommendedName>
</protein>
<evidence type="ECO:0000256" key="10">
    <source>
        <dbReference type="ARBA" id="ARBA00048304"/>
    </source>
</evidence>
<keyword evidence="4" id="KW-0547">Nucleotide-binding</keyword>
<evidence type="ECO:0000256" key="9">
    <source>
        <dbReference type="ARBA" id="ARBA00044145"/>
    </source>
</evidence>
<keyword evidence="6" id="KW-0460">Magnesium</keyword>
<keyword evidence="13" id="KW-1185">Reference proteome</keyword>
<dbReference type="GO" id="GO:0046872">
    <property type="term" value="F:metal ion binding"/>
    <property type="evidence" value="ECO:0007669"/>
    <property type="project" value="UniProtKB-KW"/>
</dbReference>
<evidence type="ECO:0000256" key="5">
    <source>
        <dbReference type="ARBA" id="ARBA00022840"/>
    </source>
</evidence>
<organism evidence="12 13">
    <name type="scientific">Phyllobacterium myrsinacearum</name>
    <dbReference type="NCBI Taxonomy" id="28101"/>
    <lineage>
        <taxon>Bacteria</taxon>
        <taxon>Pseudomonadati</taxon>
        <taxon>Pseudomonadota</taxon>
        <taxon>Alphaproteobacteria</taxon>
        <taxon>Hyphomicrobiales</taxon>
        <taxon>Phyllobacteriaceae</taxon>
        <taxon>Phyllobacterium</taxon>
    </lineage>
</organism>
<keyword evidence="3" id="KW-0479">Metal-binding</keyword>
<keyword evidence="1" id="KW-0808">Transferase</keyword>
<keyword evidence="5" id="KW-0067">ATP-binding</keyword>
<evidence type="ECO:0000259" key="11">
    <source>
        <dbReference type="Pfam" id="PF21654"/>
    </source>
</evidence>
<dbReference type="Proteomes" id="UP000549052">
    <property type="component" value="Unassembled WGS sequence"/>
</dbReference>
<evidence type="ECO:0000256" key="3">
    <source>
        <dbReference type="ARBA" id="ARBA00022723"/>
    </source>
</evidence>
<keyword evidence="8" id="KW-0051">Antiviral defense</keyword>
<name>A0A839EPW4_9HYPH</name>
<dbReference type="RefSeq" id="WP_182551483.1">
    <property type="nucleotide sequence ID" value="NZ_JACGXN010000009.1"/>
</dbReference>
<evidence type="ECO:0000256" key="1">
    <source>
        <dbReference type="ARBA" id="ARBA00022679"/>
    </source>
</evidence>
<evidence type="ECO:0000256" key="2">
    <source>
        <dbReference type="ARBA" id="ARBA00022695"/>
    </source>
</evidence>
<dbReference type="GO" id="GO:0051607">
    <property type="term" value="P:defense response to virus"/>
    <property type="evidence" value="ECO:0007669"/>
    <property type="project" value="UniProtKB-KW"/>
</dbReference>
<reference evidence="12 13" key="1">
    <citation type="submission" date="2020-07" db="EMBL/GenBank/DDBJ databases">
        <title>Genomic Encyclopedia of Type Strains, Phase IV (KMG-V): Genome sequencing to study the core and pangenomes of soil and plant-associated prokaryotes.</title>
        <authorList>
            <person name="Whitman W."/>
        </authorList>
    </citation>
    <scope>NUCLEOTIDE SEQUENCE [LARGE SCALE GENOMIC DNA]</scope>
    <source>
        <strain evidence="12 13">AN3</strain>
    </source>
</reference>
<dbReference type="Pfam" id="PF21654">
    <property type="entry name" value="DncV-like_NTFase"/>
    <property type="match status" value="1"/>
</dbReference>
<evidence type="ECO:0000256" key="6">
    <source>
        <dbReference type="ARBA" id="ARBA00022842"/>
    </source>
</evidence>
<keyword evidence="2" id="KW-0548">Nucleotidyltransferase</keyword>
<evidence type="ECO:0000256" key="4">
    <source>
        <dbReference type="ARBA" id="ARBA00022741"/>
    </source>
</evidence>
<keyword evidence="7" id="KW-0546">Nucleotide metabolism</keyword>
<sequence length="340" mass="38721">MRDCHTLITKYQRTEVRLPDEDRIDIFDKAKTNRQRLVGGLDAKGDPKPIGQRTQGSYAMRTMIVDSAADYDIDDGVYFKRADLVGPNGGDKTSRAAKEMVCDALQDGRFNNPPEVLKNCVRVYYNEGYHVDVPVYRHMVEKNFFTGDDLDHYELAGSDWKKSDALAVTKWFRTFNAENCSNASKNGDKGQFVEVVRLLKAFARSRSSWKGQISSGFVISKLIADHFAEVVDRDDTSLRNVARAIKNKLVWSQSVKHPCLDENIIEDGNTKANFLRNRLEENLVCLDVLDEWDCDHVKAMKAWDKFFNTDWFSQQPDPDGAKSLMQKVGPAVKRGETRYA</sequence>
<accession>A0A839EPW4</accession>
<gene>
    <name evidence="12" type="ORF">FHW16_004587</name>
</gene>
<dbReference type="GO" id="GO:0005524">
    <property type="term" value="F:ATP binding"/>
    <property type="evidence" value="ECO:0007669"/>
    <property type="project" value="UniProtKB-KW"/>
</dbReference>
<evidence type="ECO:0000313" key="12">
    <source>
        <dbReference type="EMBL" id="MBA8880862.1"/>
    </source>
</evidence>
<evidence type="ECO:0000313" key="13">
    <source>
        <dbReference type="Proteomes" id="UP000549052"/>
    </source>
</evidence>
<dbReference type="InterPro" id="IPR048445">
    <property type="entry name" value="DncV-like_NTFase"/>
</dbReference>
<dbReference type="EMBL" id="JACGXN010000009">
    <property type="protein sequence ID" value="MBA8880862.1"/>
    <property type="molecule type" value="Genomic_DNA"/>
</dbReference>